<evidence type="ECO:0000256" key="4">
    <source>
        <dbReference type="ARBA" id="ARBA00022833"/>
    </source>
</evidence>
<keyword evidence="9" id="KW-1185">Reference proteome</keyword>
<comment type="cofactor">
    <cofactor evidence="1 6">
        <name>Zn(2+)</name>
        <dbReference type="ChEBI" id="CHEBI:29105"/>
    </cofactor>
</comment>
<dbReference type="Gene3D" id="3.90.180.10">
    <property type="entry name" value="Medium-chain alcohol dehydrogenases, catalytic domain"/>
    <property type="match status" value="1"/>
</dbReference>
<evidence type="ECO:0000256" key="6">
    <source>
        <dbReference type="RuleBase" id="RU361277"/>
    </source>
</evidence>
<dbReference type="SUPFAM" id="SSF51735">
    <property type="entry name" value="NAD(P)-binding Rossmann-fold domains"/>
    <property type="match status" value="1"/>
</dbReference>
<evidence type="ECO:0000313" key="8">
    <source>
        <dbReference type="EMBL" id="MFC4006965.1"/>
    </source>
</evidence>
<keyword evidence="3 6" id="KW-0479">Metal-binding</keyword>
<dbReference type="InterPro" id="IPR013154">
    <property type="entry name" value="ADH-like_N"/>
</dbReference>
<name>A0ABV8FYX2_9ACTN</name>
<keyword evidence="4 6" id="KW-0862">Zinc</keyword>
<protein>
    <submittedName>
        <fullName evidence="8">Zn-dependent alcohol dehydrogenase</fullName>
    </submittedName>
</protein>
<evidence type="ECO:0000256" key="1">
    <source>
        <dbReference type="ARBA" id="ARBA00001947"/>
    </source>
</evidence>
<comment type="similarity">
    <text evidence="2 6">Belongs to the zinc-containing alcohol dehydrogenase family.</text>
</comment>
<dbReference type="InterPro" id="IPR002328">
    <property type="entry name" value="ADH_Zn_CS"/>
</dbReference>
<dbReference type="Pfam" id="PF08240">
    <property type="entry name" value="ADH_N"/>
    <property type="match status" value="1"/>
</dbReference>
<dbReference type="Pfam" id="PF00107">
    <property type="entry name" value="ADH_zinc_N"/>
    <property type="match status" value="1"/>
</dbReference>
<accession>A0ABV8FYX2</accession>
<dbReference type="Proteomes" id="UP001595851">
    <property type="component" value="Unassembled WGS sequence"/>
</dbReference>
<dbReference type="InterPro" id="IPR036291">
    <property type="entry name" value="NAD(P)-bd_dom_sf"/>
</dbReference>
<comment type="caution">
    <text evidence="8">The sequence shown here is derived from an EMBL/GenBank/DDBJ whole genome shotgun (WGS) entry which is preliminary data.</text>
</comment>
<dbReference type="PANTHER" id="PTHR43350">
    <property type="entry name" value="NAD-DEPENDENT ALCOHOL DEHYDROGENASE"/>
    <property type="match status" value="1"/>
</dbReference>
<dbReference type="InterPro" id="IPR011032">
    <property type="entry name" value="GroES-like_sf"/>
</dbReference>
<gene>
    <name evidence="8" type="ORF">ACFOY2_07025</name>
</gene>
<organism evidence="8 9">
    <name type="scientific">Nonomuraea purpurea</name>
    <dbReference type="NCBI Taxonomy" id="1849276"/>
    <lineage>
        <taxon>Bacteria</taxon>
        <taxon>Bacillati</taxon>
        <taxon>Actinomycetota</taxon>
        <taxon>Actinomycetes</taxon>
        <taxon>Streptosporangiales</taxon>
        <taxon>Streptosporangiaceae</taxon>
        <taxon>Nonomuraea</taxon>
    </lineage>
</organism>
<reference evidence="9" key="1">
    <citation type="journal article" date="2019" name="Int. J. Syst. Evol. Microbiol.">
        <title>The Global Catalogue of Microorganisms (GCM) 10K type strain sequencing project: providing services to taxonomists for standard genome sequencing and annotation.</title>
        <authorList>
            <consortium name="The Broad Institute Genomics Platform"/>
            <consortium name="The Broad Institute Genome Sequencing Center for Infectious Disease"/>
            <person name="Wu L."/>
            <person name="Ma J."/>
        </authorList>
    </citation>
    <scope>NUCLEOTIDE SEQUENCE [LARGE SCALE GENOMIC DNA]</scope>
    <source>
        <strain evidence="9">TBRC 1276</strain>
    </source>
</reference>
<evidence type="ECO:0000256" key="2">
    <source>
        <dbReference type="ARBA" id="ARBA00008072"/>
    </source>
</evidence>
<dbReference type="InterPro" id="IPR013149">
    <property type="entry name" value="ADH-like_C"/>
</dbReference>
<dbReference type="CDD" id="cd08279">
    <property type="entry name" value="Zn_ADH_class_III"/>
    <property type="match status" value="1"/>
</dbReference>
<dbReference type="RefSeq" id="WP_379527112.1">
    <property type="nucleotide sequence ID" value="NZ_JBHSBI010000003.1"/>
</dbReference>
<sequence length="368" mass="38123">MRTIAALLEQPKTPPSLVELDLEAPRPGEILVEIGASGICHTDLSVYDATLDNPMPIVLGHEGAGTVVQIGEGVTRLAPGDRVVLAWLAQCGGCFYCLRGQPELCERAGFSFALSTLPDGSTRLSHDGRPVHQMAGLGTFAHHCVVPAGSAVKVPGDLPFEAAALIGCAALTGFGAAVNTASIQVGDSVAVIGAGGVGLNAIQGARTAGACTVVAVDPNRGRRERALAFGATHALEPSPAIAREIRALTEGRGADVAIEVAGRTEAIDTALRVTRRGGQVVLVGAGGEDALLSVPAFASVVMTGKRILGSLYGSANVRRDVPRLVQLYRSGTLRLDELVTETFELDRIDEALAYCAQSRGTRAVVIPR</sequence>
<evidence type="ECO:0000256" key="3">
    <source>
        <dbReference type="ARBA" id="ARBA00022723"/>
    </source>
</evidence>
<dbReference type="InterPro" id="IPR020843">
    <property type="entry name" value="ER"/>
</dbReference>
<keyword evidence="5" id="KW-0560">Oxidoreductase</keyword>
<dbReference type="PANTHER" id="PTHR43350:SF21">
    <property type="entry name" value="S-NITROSOMYCOTHIOL REDUCTASE MSCR"/>
    <property type="match status" value="1"/>
</dbReference>
<proteinExistence type="inferred from homology"/>
<dbReference type="Gene3D" id="3.40.50.720">
    <property type="entry name" value="NAD(P)-binding Rossmann-like Domain"/>
    <property type="match status" value="1"/>
</dbReference>
<feature type="domain" description="Enoyl reductase (ER)" evidence="7">
    <location>
        <begin position="6"/>
        <end position="365"/>
    </location>
</feature>
<evidence type="ECO:0000313" key="9">
    <source>
        <dbReference type="Proteomes" id="UP001595851"/>
    </source>
</evidence>
<dbReference type="SMART" id="SM00829">
    <property type="entry name" value="PKS_ER"/>
    <property type="match status" value="1"/>
</dbReference>
<dbReference type="EMBL" id="JBHSBI010000003">
    <property type="protein sequence ID" value="MFC4006965.1"/>
    <property type="molecule type" value="Genomic_DNA"/>
</dbReference>
<dbReference type="PROSITE" id="PS00059">
    <property type="entry name" value="ADH_ZINC"/>
    <property type="match status" value="1"/>
</dbReference>
<evidence type="ECO:0000259" key="7">
    <source>
        <dbReference type="SMART" id="SM00829"/>
    </source>
</evidence>
<dbReference type="SUPFAM" id="SSF50129">
    <property type="entry name" value="GroES-like"/>
    <property type="match status" value="1"/>
</dbReference>
<evidence type="ECO:0000256" key="5">
    <source>
        <dbReference type="ARBA" id="ARBA00023002"/>
    </source>
</evidence>